<dbReference type="GO" id="GO:0055070">
    <property type="term" value="P:copper ion homeostasis"/>
    <property type="evidence" value="ECO:0007669"/>
    <property type="project" value="InterPro"/>
</dbReference>
<name>A0A6J6SRJ5_9ZZZZ</name>
<proteinExistence type="predicted"/>
<evidence type="ECO:0000313" key="2">
    <source>
        <dbReference type="EMBL" id="CAB4921372.1"/>
    </source>
</evidence>
<dbReference type="AlphaFoldDB" id="A0A6J6SRJ5"/>
<dbReference type="EMBL" id="CAFBPQ010000025">
    <property type="protein sequence ID" value="CAB5025121.1"/>
    <property type="molecule type" value="Genomic_DNA"/>
</dbReference>
<dbReference type="EMBL" id="CAFBOF010000023">
    <property type="protein sequence ID" value="CAB4980152.1"/>
    <property type="molecule type" value="Genomic_DNA"/>
</dbReference>
<gene>
    <name evidence="1" type="ORF">UFOPK2683_01665</name>
    <name evidence="2" type="ORF">UFOPK3605_01672</name>
    <name evidence="3" type="ORF">UFOPK3897_01063</name>
    <name evidence="4" type="ORF">UFOPK4121_00904</name>
</gene>
<evidence type="ECO:0000313" key="3">
    <source>
        <dbReference type="EMBL" id="CAB4980152.1"/>
    </source>
</evidence>
<sequence length="308" mass="32475">MINFRFYLVSIVAVFLALAVGVVMGYGVLGQPTVKGLQSRIDTIGAKAEEQRVVNDLLSSELDSANSGVQSAVPFAATQRLASTRVAVIAARGVDENAVDRIVKDFGTSGVSGLDLVWLEESWRFKSEKSQSTAIRLLGLESGANKAEITQAANTALAERLVFGSSIAGSDLLNKLIDSDFVSLGGVGGSTPKPSEVGGSQTQLALLVQPGHADEVKYFAQAAINKQILLAVAEVFINPGENVERSSSVTAILGNEEFKNKISTIDNAETEIGALAVVLALGDLKNGVVNHLGVGEGSQRLLPVWWRL</sequence>
<organism evidence="1">
    <name type="scientific">freshwater metagenome</name>
    <dbReference type="NCBI Taxonomy" id="449393"/>
    <lineage>
        <taxon>unclassified sequences</taxon>
        <taxon>metagenomes</taxon>
        <taxon>ecological metagenomes</taxon>
    </lineage>
</organism>
<reference evidence="1" key="1">
    <citation type="submission" date="2020-05" db="EMBL/GenBank/DDBJ databases">
        <authorList>
            <person name="Chiriac C."/>
            <person name="Salcher M."/>
            <person name="Ghai R."/>
            <person name="Kavagutti S V."/>
        </authorList>
    </citation>
    <scope>NUCLEOTIDE SEQUENCE</scope>
</reference>
<evidence type="ECO:0000313" key="4">
    <source>
        <dbReference type="EMBL" id="CAB5025121.1"/>
    </source>
</evidence>
<dbReference type="EMBL" id="CAEZYK010000155">
    <property type="protein sequence ID" value="CAB4737440.1"/>
    <property type="molecule type" value="Genomic_DNA"/>
</dbReference>
<accession>A0A6J6SRJ5</accession>
<dbReference type="Pfam" id="PF11382">
    <property type="entry name" value="MctB"/>
    <property type="match status" value="1"/>
</dbReference>
<protein>
    <submittedName>
        <fullName evidence="1">Unannotated protein</fullName>
    </submittedName>
</protein>
<dbReference type="InterPro" id="IPR021522">
    <property type="entry name" value="MctB"/>
</dbReference>
<dbReference type="EMBL" id="CAFBMM010000157">
    <property type="protein sequence ID" value="CAB4921372.1"/>
    <property type="molecule type" value="Genomic_DNA"/>
</dbReference>
<evidence type="ECO:0000313" key="1">
    <source>
        <dbReference type="EMBL" id="CAB4737440.1"/>
    </source>
</evidence>
<dbReference type="GO" id="GO:0016020">
    <property type="term" value="C:membrane"/>
    <property type="evidence" value="ECO:0007669"/>
    <property type="project" value="InterPro"/>
</dbReference>